<dbReference type="Proteomes" id="UP001318682">
    <property type="component" value="Chromosome"/>
</dbReference>
<name>A0ABZ2BUU3_9RHOB</name>
<evidence type="ECO:0000313" key="2">
    <source>
        <dbReference type="Proteomes" id="UP001318682"/>
    </source>
</evidence>
<evidence type="ECO:0000313" key="1">
    <source>
        <dbReference type="EMBL" id="WVX49178.1"/>
    </source>
</evidence>
<accession>A0ABZ2BUU3</accession>
<sequence length="130" mass="14210">MEQGVESIIALALFAIIALAAWGYQNARLQNAEDFSVVYTNQLPGMIALSSGPVHCILIRQSGNLYRDLGAFDGWSSALVEVSKSFNRAKIDSVMVRQNNEDTFDVLRTFHSHGGKAEGKKLGGAVIRRL</sequence>
<organism evidence="1 2">
    <name type="scientific">Roseobacter fucihabitans</name>
    <dbReference type="NCBI Taxonomy" id="1537242"/>
    <lineage>
        <taxon>Bacteria</taxon>
        <taxon>Pseudomonadati</taxon>
        <taxon>Pseudomonadota</taxon>
        <taxon>Alphaproteobacteria</taxon>
        <taxon>Rhodobacterales</taxon>
        <taxon>Roseobacteraceae</taxon>
        <taxon>Roseobacter</taxon>
    </lineage>
</organism>
<protein>
    <submittedName>
        <fullName evidence="1">Uncharacterized protein</fullName>
    </submittedName>
</protein>
<dbReference type="RefSeq" id="WP_187431593.1">
    <property type="nucleotide sequence ID" value="NZ_CP143423.1"/>
</dbReference>
<gene>
    <name evidence="1" type="ORF">ROLI_022650</name>
</gene>
<reference evidence="2" key="1">
    <citation type="submission" date="2024-01" db="EMBL/GenBank/DDBJ databases">
        <title>Roseobacter fucihabitans sp. nov., isolated from the brown alga Fucus spiralis.</title>
        <authorList>
            <person name="Hahnke S."/>
            <person name="Berger M."/>
            <person name="Schlingloff A."/>
            <person name="Athale I."/>
            <person name="Neumann-Schaal M."/>
            <person name="Adenaya A."/>
            <person name="Poehlein A."/>
            <person name="Daniel R."/>
            <person name="Pertersen J."/>
            <person name="Brinkhoff T."/>
        </authorList>
    </citation>
    <scope>NUCLEOTIDE SEQUENCE [LARGE SCALE GENOMIC DNA]</scope>
    <source>
        <strain evidence="2">B14</strain>
    </source>
</reference>
<keyword evidence="2" id="KW-1185">Reference proteome</keyword>
<dbReference type="EMBL" id="CP143423">
    <property type="protein sequence ID" value="WVX49178.1"/>
    <property type="molecule type" value="Genomic_DNA"/>
</dbReference>
<proteinExistence type="predicted"/>